<feature type="compositionally biased region" description="Pro residues" evidence="1">
    <location>
        <begin position="185"/>
        <end position="201"/>
    </location>
</feature>
<sequence>MVQQNAHKTCTDWSSTRLYDPLPTLLLKSYPTLSPSRSTTPSSMASSTTLTPTPSTTPPQPKSFLTDLAAISASPPALPSPSPSPPSSYNPPRGGSSGIGGGSLHPPSSSSSFDPPPPPRQPTTATTTTTLHTITSLEALHAAASPSSPSSGSSPAAPPPFFTHLPCPHPHPRCPDPTCRDPTCAPPTPPTTTSPPPPPPLHTDAILVSIHGAYSHHHAHHRPFAAAAVFFAPASPLNRVVRLDEEYPGVGVGGAGEVGGEYAGGKGGGGGGGREEGMEPAGHVDGGSSFGEVTRQRVELLAGIRALERVADVVRALEEGARARRGERRARKKEGGVATSMGAPGSRDWYVAGVEKKTGWSGGGGVVGLGLGDDEGDEGEDEEDEEDEDEDGALSQVVIKTHSKYLVRAGVEGLDKWKANGWMNSKGRVVANVDLLWYLDRRITWLEWVGVEVMFLLVGKEDNEGAIKLVGKTLD</sequence>
<feature type="compositionally biased region" description="Pro residues" evidence="1">
    <location>
        <begin position="76"/>
        <end position="89"/>
    </location>
</feature>
<feature type="region of interest" description="Disordered" evidence="1">
    <location>
        <begin position="185"/>
        <end position="204"/>
    </location>
</feature>
<dbReference type="Proteomes" id="UP000183809">
    <property type="component" value="Unassembled WGS sequence"/>
</dbReference>
<dbReference type="OrthoDB" id="245563at2759"/>
<evidence type="ECO:0000313" key="2">
    <source>
        <dbReference type="EMBL" id="OJD33060.1"/>
    </source>
</evidence>
<dbReference type="InterPro" id="IPR012337">
    <property type="entry name" value="RNaseH-like_sf"/>
</dbReference>
<feature type="compositionally biased region" description="Gly residues" evidence="1">
    <location>
        <begin position="361"/>
        <end position="371"/>
    </location>
</feature>
<feature type="compositionally biased region" description="Acidic residues" evidence="1">
    <location>
        <begin position="372"/>
        <end position="392"/>
    </location>
</feature>
<feature type="region of interest" description="Disordered" evidence="1">
    <location>
        <begin position="322"/>
        <end position="344"/>
    </location>
</feature>
<dbReference type="Gene3D" id="3.30.420.10">
    <property type="entry name" value="Ribonuclease H-like superfamily/Ribonuclease H"/>
    <property type="match status" value="1"/>
</dbReference>
<keyword evidence="3" id="KW-1185">Reference proteome</keyword>
<dbReference type="GeneID" id="31014964"/>
<evidence type="ECO:0000256" key="1">
    <source>
        <dbReference type="SAM" id="MobiDB-lite"/>
    </source>
</evidence>
<feature type="compositionally biased region" description="Low complexity" evidence="1">
    <location>
        <begin position="104"/>
        <end position="113"/>
    </location>
</feature>
<dbReference type="AlphaFoldDB" id="A0A1J9RZ33"/>
<name>A0A1J9RZ33_9PEZI</name>
<feature type="compositionally biased region" description="Gly residues" evidence="1">
    <location>
        <begin position="253"/>
        <end position="272"/>
    </location>
</feature>
<feature type="compositionally biased region" description="Low complexity" evidence="1">
    <location>
        <begin position="29"/>
        <end position="54"/>
    </location>
</feature>
<organism evidence="2 3">
    <name type="scientific">Diplodia corticola</name>
    <dbReference type="NCBI Taxonomy" id="236234"/>
    <lineage>
        <taxon>Eukaryota</taxon>
        <taxon>Fungi</taxon>
        <taxon>Dikarya</taxon>
        <taxon>Ascomycota</taxon>
        <taxon>Pezizomycotina</taxon>
        <taxon>Dothideomycetes</taxon>
        <taxon>Dothideomycetes incertae sedis</taxon>
        <taxon>Botryosphaeriales</taxon>
        <taxon>Botryosphaeriaceae</taxon>
        <taxon>Diplodia</taxon>
    </lineage>
</organism>
<reference evidence="2 3" key="1">
    <citation type="submission" date="2016-10" db="EMBL/GenBank/DDBJ databases">
        <title>Proteomics and genomics reveal pathogen-plant mechanisms compatible with a hemibiotrophic lifestyle of Diplodia corticola.</title>
        <authorList>
            <person name="Fernandes I."/>
            <person name="De Jonge R."/>
            <person name="Van De Peer Y."/>
            <person name="Devreese B."/>
            <person name="Alves A."/>
            <person name="Esteves A.C."/>
        </authorList>
    </citation>
    <scope>NUCLEOTIDE SEQUENCE [LARGE SCALE GENOMIC DNA]</scope>
    <source>
        <strain evidence="2 3">CBS 112549</strain>
    </source>
</reference>
<feature type="region of interest" description="Disordered" evidence="1">
    <location>
        <begin position="253"/>
        <end position="289"/>
    </location>
</feature>
<protein>
    <submittedName>
        <fullName evidence="2">Ribonuclease h</fullName>
    </submittedName>
</protein>
<dbReference type="InterPro" id="IPR036397">
    <property type="entry name" value="RNaseH_sf"/>
</dbReference>
<dbReference type="GO" id="GO:0003676">
    <property type="term" value="F:nucleic acid binding"/>
    <property type="evidence" value="ECO:0007669"/>
    <property type="project" value="InterPro"/>
</dbReference>
<proteinExistence type="predicted"/>
<feature type="region of interest" description="Disordered" evidence="1">
    <location>
        <begin position="361"/>
        <end position="393"/>
    </location>
</feature>
<dbReference type="STRING" id="236234.A0A1J9RZ33"/>
<gene>
    <name evidence="2" type="ORF">BKCO1_3400081</name>
</gene>
<dbReference type="RefSeq" id="XP_020129320.1">
    <property type="nucleotide sequence ID" value="XM_020274703.1"/>
</dbReference>
<feature type="region of interest" description="Disordered" evidence="1">
    <location>
        <begin position="28"/>
        <end position="127"/>
    </location>
</feature>
<comment type="caution">
    <text evidence="2">The sequence shown here is derived from an EMBL/GenBank/DDBJ whole genome shotgun (WGS) entry which is preliminary data.</text>
</comment>
<evidence type="ECO:0000313" key="3">
    <source>
        <dbReference type="Proteomes" id="UP000183809"/>
    </source>
</evidence>
<dbReference type="SUPFAM" id="SSF53098">
    <property type="entry name" value="Ribonuclease H-like"/>
    <property type="match status" value="1"/>
</dbReference>
<dbReference type="PRINTS" id="PR01217">
    <property type="entry name" value="PRICHEXTENSN"/>
</dbReference>
<dbReference type="EMBL" id="MNUE01000034">
    <property type="protein sequence ID" value="OJD33060.1"/>
    <property type="molecule type" value="Genomic_DNA"/>
</dbReference>
<accession>A0A1J9RZ33</accession>